<dbReference type="Proteomes" id="UP001229421">
    <property type="component" value="Unassembled WGS sequence"/>
</dbReference>
<evidence type="ECO:0000259" key="14">
    <source>
        <dbReference type="PROSITE" id="PS50011"/>
    </source>
</evidence>
<comment type="caution">
    <text evidence="15">The sequence shown here is derived from an EMBL/GenBank/DDBJ whole genome shotgun (WGS) entry which is preliminary data.</text>
</comment>
<dbReference type="Pfam" id="PF07714">
    <property type="entry name" value="PK_Tyr_Ser-Thr"/>
    <property type="match status" value="1"/>
</dbReference>
<dbReference type="InterPro" id="IPR000719">
    <property type="entry name" value="Prot_kinase_dom"/>
</dbReference>
<feature type="domain" description="Protein kinase" evidence="14">
    <location>
        <begin position="152"/>
        <end position="438"/>
    </location>
</feature>
<dbReference type="SUPFAM" id="SSF56112">
    <property type="entry name" value="Protein kinase-like (PK-like)"/>
    <property type="match status" value="1"/>
</dbReference>
<evidence type="ECO:0000256" key="9">
    <source>
        <dbReference type="ARBA" id="ARBA00023180"/>
    </source>
</evidence>
<keyword evidence="9" id="KW-0325">Glycoprotein</keyword>
<evidence type="ECO:0000256" key="12">
    <source>
        <dbReference type="SAM" id="MobiDB-lite"/>
    </source>
</evidence>
<dbReference type="GO" id="GO:0005524">
    <property type="term" value="F:ATP binding"/>
    <property type="evidence" value="ECO:0007669"/>
    <property type="project" value="UniProtKB-KW"/>
</dbReference>
<dbReference type="AlphaFoldDB" id="A0AAD8KJZ9"/>
<protein>
    <recommendedName>
        <fullName evidence="1">non-specific serine/threonine protein kinase</fullName>
        <ecNumber evidence="1">2.7.11.1</ecNumber>
    </recommendedName>
</protein>
<evidence type="ECO:0000256" key="10">
    <source>
        <dbReference type="ARBA" id="ARBA00047899"/>
    </source>
</evidence>
<evidence type="ECO:0000256" key="4">
    <source>
        <dbReference type="ARBA" id="ARBA00022729"/>
    </source>
</evidence>
<keyword evidence="16" id="KW-1185">Reference proteome</keyword>
<evidence type="ECO:0000256" key="7">
    <source>
        <dbReference type="ARBA" id="ARBA00022840"/>
    </source>
</evidence>
<evidence type="ECO:0000256" key="1">
    <source>
        <dbReference type="ARBA" id="ARBA00012513"/>
    </source>
</evidence>
<evidence type="ECO:0000256" key="8">
    <source>
        <dbReference type="ARBA" id="ARBA00023157"/>
    </source>
</evidence>
<evidence type="ECO:0000256" key="2">
    <source>
        <dbReference type="ARBA" id="ARBA00022527"/>
    </source>
</evidence>
<dbReference type="PANTHER" id="PTHR27002:SF973">
    <property type="entry name" value="S-LOCUS GLYCOPROTEIN DOMAIN-CONTAINING PROTEIN-RELATED"/>
    <property type="match status" value="1"/>
</dbReference>
<dbReference type="Gene3D" id="1.10.510.10">
    <property type="entry name" value="Transferase(Phosphotransferase) domain 1"/>
    <property type="match status" value="1"/>
</dbReference>
<feature type="compositionally biased region" description="Polar residues" evidence="12">
    <location>
        <begin position="443"/>
        <end position="467"/>
    </location>
</feature>
<proteinExistence type="predicted"/>
<accession>A0AAD8KJZ9</accession>
<dbReference type="GO" id="GO:0005886">
    <property type="term" value="C:plasma membrane"/>
    <property type="evidence" value="ECO:0007669"/>
    <property type="project" value="TreeGrafter"/>
</dbReference>
<dbReference type="EC" id="2.7.11.1" evidence="1"/>
<dbReference type="CDD" id="cd14066">
    <property type="entry name" value="STKc_IRAK"/>
    <property type="match status" value="1"/>
</dbReference>
<keyword evidence="6" id="KW-0418">Kinase</keyword>
<evidence type="ECO:0000256" key="11">
    <source>
        <dbReference type="ARBA" id="ARBA00048679"/>
    </source>
</evidence>
<evidence type="ECO:0000256" key="13">
    <source>
        <dbReference type="SAM" id="Phobius"/>
    </source>
</evidence>
<evidence type="ECO:0000256" key="6">
    <source>
        <dbReference type="ARBA" id="ARBA00022777"/>
    </source>
</evidence>
<evidence type="ECO:0000256" key="3">
    <source>
        <dbReference type="ARBA" id="ARBA00022679"/>
    </source>
</evidence>
<reference evidence="15" key="1">
    <citation type="journal article" date="2023" name="bioRxiv">
        <title>Improved chromosome-level genome assembly for marigold (Tagetes erecta).</title>
        <authorList>
            <person name="Jiang F."/>
            <person name="Yuan L."/>
            <person name="Wang S."/>
            <person name="Wang H."/>
            <person name="Xu D."/>
            <person name="Wang A."/>
            <person name="Fan W."/>
        </authorList>
    </citation>
    <scope>NUCLEOTIDE SEQUENCE</scope>
    <source>
        <strain evidence="15">WSJ</strain>
        <tissue evidence="15">Leaf</tissue>
    </source>
</reference>
<dbReference type="InterPro" id="IPR001245">
    <property type="entry name" value="Ser-Thr/Tyr_kinase_cat_dom"/>
</dbReference>
<dbReference type="SMART" id="SM00220">
    <property type="entry name" value="S_TKc"/>
    <property type="match status" value="1"/>
</dbReference>
<dbReference type="EMBL" id="JAUHHV010000005">
    <property type="protein sequence ID" value="KAK1422888.1"/>
    <property type="molecule type" value="Genomic_DNA"/>
</dbReference>
<dbReference type="GO" id="GO:0004674">
    <property type="term" value="F:protein serine/threonine kinase activity"/>
    <property type="evidence" value="ECO:0007669"/>
    <property type="project" value="UniProtKB-KW"/>
</dbReference>
<keyword evidence="7" id="KW-0067">ATP-binding</keyword>
<dbReference type="InterPro" id="IPR011009">
    <property type="entry name" value="Kinase-like_dom_sf"/>
</dbReference>
<feature type="transmembrane region" description="Helical" evidence="13">
    <location>
        <begin position="93"/>
        <end position="116"/>
    </location>
</feature>
<keyword evidence="5" id="KW-0547">Nucleotide-binding</keyword>
<comment type="catalytic activity">
    <reaction evidence="10">
        <text>L-threonyl-[protein] + ATP = O-phospho-L-threonyl-[protein] + ADP + H(+)</text>
        <dbReference type="Rhea" id="RHEA:46608"/>
        <dbReference type="Rhea" id="RHEA-COMP:11060"/>
        <dbReference type="Rhea" id="RHEA-COMP:11605"/>
        <dbReference type="ChEBI" id="CHEBI:15378"/>
        <dbReference type="ChEBI" id="CHEBI:30013"/>
        <dbReference type="ChEBI" id="CHEBI:30616"/>
        <dbReference type="ChEBI" id="CHEBI:61977"/>
        <dbReference type="ChEBI" id="CHEBI:456216"/>
        <dbReference type="EC" id="2.7.11.1"/>
    </reaction>
</comment>
<keyword evidence="8" id="KW-1015">Disulfide bond</keyword>
<name>A0AAD8KJZ9_TARER</name>
<evidence type="ECO:0000313" key="15">
    <source>
        <dbReference type="EMBL" id="KAK1422888.1"/>
    </source>
</evidence>
<keyword evidence="13" id="KW-0472">Membrane</keyword>
<keyword evidence="13" id="KW-0812">Transmembrane</keyword>
<keyword evidence="3" id="KW-0808">Transferase</keyword>
<gene>
    <name evidence="15" type="ORF">QVD17_18177</name>
</gene>
<dbReference type="Gene3D" id="3.30.200.20">
    <property type="entry name" value="Phosphorylase Kinase, domain 1"/>
    <property type="match status" value="1"/>
</dbReference>
<dbReference type="PROSITE" id="PS50011">
    <property type="entry name" value="PROTEIN_KINASE_DOM"/>
    <property type="match status" value="1"/>
</dbReference>
<sequence>MKKPMFILRYVETSYLSAFPQKENMLSDESACKKNCLVYCPCFAYTFISNRCHHWKLENLNNTSLVLSAYYSNLAKIYIKGASSEHHKSNAKVLIAGVVSGCLGLVFLCSIGVIFYRRMKSQDRGILSEEDRNGLDIPFFEFKRILSATENFSLANKLGQGGFGPVYKGTFPGGAEMAVKRLSSQSGQGLKEFKNEVLLIAKLQHRNLIRLLGYGMKNHEMILLYEYMPNKSLDRFIFDKKLCMRLDWSLRFDIIMGIARGLLYLHQDSRLRIIHRDLKASNVLLDADMNPKISDFGLAKIVKGKETDAAHTRVVGTYGYMAPEYALNGFFSVKSDVFSFGVVVLEIISGKRNTGYYHNKEAFSLISFAWGLWKAKKPLDLLDPALAESCNSIEVLRCMIIGLLCVQEDSQDRPTMTDVLGMLGMDIESLPDPKEPAFVSKPRAQSSPSYVSESEINQMTITEEQGR</sequence>
<organism evidence="15 16">
    <name type="scientific">Tagetes erecta</name>
    <name type="common">African marigold</name>
    <dbReference type="NCBI Taxonomy" id="13708"/>
    <lineage>
        <taxon>Eukaryota</taxon>
        <taxon>Viridiplantae</taxon>
        <taxon>Streptophyta</taxon>
        <taxon>Embryophyta</taxon>
        <taxon>Tracheophyta</taxon>
        <taxon>Spermatophyta</taxon>
        <taxon>Magnoliopsida</taxon>
        <taxon>eudicotyledons</taxon>
        <taxon>Gunneridae</taxon>
        <taxon>Pentapetalae</taxon>
        <taxon>asterids</taxon>
        <taxon>campanulids</taxon>
        <taxon>Asterales</taxon>
        <taxon>Asteraceae</taxon>
        <taxon>Asteroideae</taxon>
        <taxon>Heliantheae alliance</taxon>
        <taxon>Tageteae</taxon>
        <taxon>Tagetes</taxon>
    </lineage>
</organism>
<feature type="region of interest" description="Disordered" evidence="12">
    <location>
        <begin position="431"/>
        <end position="467"/>
    </location>
</feature>
<evidence type="ECO:0000256" key="5">
    <source>
        <dbReference type="ARBA" id="ARBA00022741"/>
    </source>
</evidence>
<comment type="catalytic activity">
    <reaction evidence="11">
        <text>L-seryl-[protein] + ATP = O-phospho-L-seryl-[protein] + ADP + H(+)</text>
        <dbReference type="Rhea" id="RHEA:17989"/>
        <dbReference type="Rhea" id="RHEA-COMP:9863"/>
        <dbReference type="Rhea" id="RHEA-COMP:11604"/>
        <dbReference type="ChEBI" id="CHEBI:15378"/>
        <dbReference type="ChEBI" id="CHEBI:29999"/>
        <dbReference type="ChEBI" id="CHEBI:30616"/>
        <dbReference type="ChEBI" id="CHEBI:83421"/>
        <dbReference type="ChEBI" id="CHEBI:456216"/>
        <dbReference type="EC" id="2.7.11.1"/>
    </reaction>
</comment>
<evidence type="ECO:0000313" key="16">
    <source>
        <dbReference type="Proteomes" id="UP001229421"/>
    </source>
</evidence>
<dbReference type="InterPro" id="IPR008271">
    <property type="entry name" value="Ser/Thr_kinase_AS"/>
</dbReference>
<keyword evidence="2" id="KW-0723">Serine/threonine-protein kinase</keyword>
<dbReference type="FunFam" id="1.10.510.10:FF:000060">
    <property type="entry name" value="G-type lectin S-receptor-like serine/threonine-protein kinase"/>
    <property type="match status" value="1"/>
</dbReference>
<keyword evidence="4" id="KW-0732">Signal</keyword>
<dbReference type="FunFam" id="3.30.200.20:FF:001238">
    <property type="entry name" value="Os08g0179000 protein"/>
    <property type="match status" value="1"/>
</dbReference>
<dbReference type="PROSITE" id="PS00108">
    <property type="entry name" value="PROTEIN_KINASE_ST"/>
    <property type="match status" value="1"/>
</dbReference>
<keyword evidence="13" id="KW-1133">Transmembrane helix</keyword>
<dbReference type="PANTHER" id="PTHR27002">
    <property type="entry name" value="RECEPTOR-LIKE SERINE/THREONINE-PROTEIN KINASE SD1-8"/>
    <property type="match status" value="1"/>
</dbReference>